<dbReference type="EMBL" id="AFYH01069326">
    <property type="status" value="NOT_ANNOTATED_CDS"/>
    <property type="molecule type" value="Genomic_DNA"/>
</dbReference>
<feature type="region of interest" description="Disordered" evidence="1">
    <location>
        <begin position="1"/>
        <end position="200"/>
    </location>
</feature>
<dbReference type="Pfam" id="PF17824">
    <property type="entry name" value="DUF5586"/>
    <property type="match status" value="1"/>
</dbReference>
<dbReference type="HOGENOM" id="CLU_1212254_0_0_1"/>
<feature type="compositionally biased region" description="Polar residues" evidence="1">
    <location>
        <begin position="98"/>
        <end position="148"/>
    </location>
</feature>
<feature type="compositionally biased region" description="Polar residues" evidence="1">
    <location>
        <begin position="1"/>
        <end position="11"/>
    </location>
</feature>
<dbReference type="InterPro" id="IPR040687">
    <property type="entry name" value="DUF5586"/>
</dbReference>
<dbReference type="GeneTree" id="ENSGT00940000172985"/>
<dbReference type="OMA" id="FWESCIL"/>
<evidence type="ECO:0000313" key="3">
    <source>
        <dbReference type="Proteomes" id="UP000008672"/>
    </source>
</evidence>
<dbReference type="InParanoid" id="H3B1G1"/>
<dbReference type="Bgee" id="ENSLACG00000013856">
    <property type="expression patterns" value="Expressed in mesonephros and 4 other cell types or tissues"/>
</dbReference>
<evidence type="ECO:0000313" key="2">
    <source>
        <dbReference type="Ensembl" id="ENSLACP00000015732.1"/>
    </source>
</evidence>
<reference evidence="3" key="1">
    <citation type="submission" date="2011-08" db="EMBL/GenBank/DDBJ databases">
        <title>The draft genome of Latimeria chalumnae.</title>
        <authorList>
            <person name="Di Palma F."/>
            <person name="Alfoldi J."/>
            <person name="Johnson J."/>
            <person name="Berlin A."/>
            <person name="Gnerre S."/>
            <person name="Jaffe D."/>
            <person name="MacCallum I."/>
            <person name="Young S."/>
            <person name="Walker B.J."/>
            <person name="Lander E."/>
            <person name="Lindblad-Toh K."/>
        </authorList>
    </citation>
    <scope>NUCLEOTIDE SEQUENCE [LARGE SCALE GENOMIC DNA]</scope>
    <source>
        <strain evidence="3">Wild caught</strain>
    </source>
</reference>
<evidence type="ECO:0000256" key="1">
    <source>
        <dbReference type="SAM" id="MobiDB-lite"/>
    </source>
</evidence>
<sequence>MSARSGSSLNQKHLKESLSSKELHSMEKHLADMEKDLSMKVESKLSRSPNSPHNSLLIPTHQGTLQTLPIQNSRSQTPASQAGKSIQLQLLGSKVSPVANTRVQTPSNPSSRPQTPNTQTSRPKTPSAQGSRPATPNSLLSRPSASSIHENKEENIATQRSRPVTPSSQVGKPLYKASGVSAQVTEETAGTSTQRSTLSE</sequence>
<feature type="compositionally biased region" description="Polar residues" evidence="1">
    <location>
        <begin position="156"/>
        <end position="170"/>
    </location>
</feature>
<feature type="compositionally biased region" description="Polar residues" evidence="1">
    <location>
        <begin position="61"/>
        <end position="90"/>
    </location>
</feature>
<feature type="compositionally biased region" description="Polar residues" evidence="1">
    <location>
        <begin position="180"/>
        <end position="200"/>
    </location>
</feature>
<feature type="compositionally biased region" description="Basic and acidic residues" evidence="1">
    <location>
        <begin position="13"/>
        <end position="45"/>
    </location>
</feature>
<reference evidence="2" key="3">
    <citation type="submission" date="2025-09" db="UniProtKB">
        <authorList>
            <consortium name="Ensembl"/>
        </authorList>
    </citation>
    <scope>IDENTIFICATION</scope>
</reference>
<dbReference type="EMBL" id="AFYH01069325">
    <property type="status" value="NOT_ANNOTATED_CDS"/>
    <property type="molecule type" value="Genomic_DNA"/>
</dbReference>
<proteinExistence type="predicted"/>
<dbReference type="Ensembl" id="ENSLACT00000015842.1">
    <property type="protein sequence ID" value="ENSLACP00000015732.1"/>
    <property type="gene ID" value="ENSLACG00000013856.1"/>
</dbReference>
<reference evidence="2" key="2">
    <citation type="submission" date="2025-08" db="UniProtKB">
        <authorList>
            <consortium name="Ensembl"/>
        </authorList>
    </citation>
    <scope>IDENTIFICATION</scope>
</reference>
<dbReference type="AlphaFoldDB" id="H3B1G1"/>
<dbReference type="eggNOG" id="ENOG502QUHG">
    <property type="taxonomic scope" value="Eukaryota"/>
</dbReference>
<protein>
    <submittedName>
        <fullName evidence="2">Uncharacterized protein</fullName>
    </submittedName>
</protein>
<organism evidence="2 3">
    <name type="scientific">Latimeria chalumnae</name>
    <name type="common">Coelacanth</name>
    <dbReference type="NCBI Taxonomy" id="7897"/>
    <lineage>
        <taxon>Eukaryota</taxon>
        <taxon>Metazoa</taxon>
        <taxon>Chordata</taxon>
        <taxon>Craniata</taxon>
        <taxon>Vertebrata</taxon>
        <taxon>Euteleostomi</taxon>
        <taxon>Coelacanthiformes</taxon>
        <taxon>Coelacanthidae</taxon>
        <taxon>Latimeria</taxon>
    </lineage>
</organism>
<dbReference type="Proteomes" id="UP000008672">
    <property type="component" value="Unassembled WGS sequence"/>
</dbReference>
<keyword evidence="3" id="KW-1185">Reference proteome</keyword>
<accession>H3B1G1</accession>
<name>H3B1G1_LATCH</name>